<dbReference type="Proteomes" id="UP000594014">
    <property type="component" value="Chromosome"/>
</dbReference>
<organism evidence="1 2">
    <name type="scientific">Anoxybacterium hadale</name>
    <dbReference type="NCBI Taxonomy" id="3408580"/>
    <lineage>
        <taxon>Bacteria</taxon>
        <taxon>Bacillati</taxon>
        <taxon>Bacillota</taxon>
        <taxon>Clostridia</taxon>
        <taxon>Peptostreptococcales</taxon>
        <taxon>Anaerovoracaceae</taxon>
        <taxon>Anoxybacterium</taxon>
    </lineage>
</organism>
<evidence type="ECO:0000313" key="2">
    <source>
        <dbReference type="Proteomes" id="UP000594014"/>
    </source>
</evidence>
<name>A0ACD1AD17_9FIRM</name>
<keyword evidence="2" id="KW-1185">Reference proteome</keyword>
<proteinExistence type="predicted"/>
<reference evidence="1" key="1">
    <citation type="submission" date="2019-08" db="EMBL/GenBank/DDBJ databases">
        <title>Genome sequence of Clostridiales bacterium MT110.</title>
        <authorList>
            <person name="Cao J."/>
        </authorList>
    </citation>
    <scope>NUCLEOTIDE SEQUENCE</scope>
    <source>
        <strain evidence="1">MT110</strain>
    </source>
</reference>
<accession>A0ACD1AD17</accession>
<evidence type="ECO:0000313" key="1">
    <source>
        <dbReference type="EMBL" id="QOX64355.1"/>
    </source>
</evidence>
<gene>
    <name evidence="1" type="ORF">FRZ06_13875</name>
</gene>
<protein>
    <submittedName>
        <fullName evidence="1">Uncharacterized protein</fullName>
    </submittedName>
</protein>
<sequence>MKHSNRRFSLGVCIIRIVQDVVIASIAVLIFINVMKLEGAKPVWGWIIFGLLLCLGYIAFDLHFVIKDIRFIKEKRDETEVEKRS</sequence>
<dbReference type="EMBL" id="CP042469">
    <property type="protein sequence ID" value="QOX64355.1"/>
    <property type="molecule type" value="Genomic_DNA"/>
</dbReference>